<evidence type="ECO:0000256" key="2">
    <source>
        <dbReference type="ARBA" id="ARBA00004496"/>
    </source>
</evidence>
<feature type="domain" description="RecX second three-helical" evidence="8">
    <location>
        <begin position="202"/>
        <end position="243"/>
    </location>
</feature>
<evidence type="ECO:0000256" key="1">
    <source>
        <dbReference type="ARBA" id="ARBA00003529"/>
    </source>
</evidence>
<feature type="domain" description="RecX third three-helical" evidence="9">
    <location>
        <begin position="312"/>
        <end position="355"/>
    </location>
</feature>
<evidence type="ECO:0000256" key="6">
    <source>
        <dbReference type="HAMAP-Rule" id="MF_01114"/>
    </source>
</evidence>
<gene>
    <name evidence="6" type="primary">recX</name>
    <name evidence="11" type="ORF">AWM75_05955</name>
</gene>
<keyword evidence="5 6" id="KW-0963">Cytoplasm</keyword>
<dbReference type="GO" id="GO:0006282">
    <property type="term" value="P:regulation of DNA repair"/>
    <property type="evidence" value="ECO:0007669"/>
    <property type="project" value="UniProtKB-UniRule"/>
</dbReference>
<comment type="subcellular location">
    <subcellularLocation>
        <location evidence="2 6">Cytoplasm</location>
    </subcellularLocation>
</comment>
<dbReference type="AlphaFoldDB" id="A0A0X8FLK8"/>
<dbReference type="HAMAP" id="MF_01114">
    <property type="entry name" value="RecX"/>
    <property type="match status" value="1"/>
</dbReference>
<dbReference type="GO" id="GO:0005737">
    <property type="term" value="C:cytoplasm"/>
    <property type="evidence" value="ECO:0007669"/>
    <property type="project" value="UniProtKB-SubCell"/>
</dbReference>
<dbReference type="STRING" id="128944.AWM75_05955"/>
<evidence type="ECO:0000313" key="12">
    <source>
        <dbReference type="Proteomes" id="UP000062260"/>
    </source>
</evidence>
<dbReference type="PANTHER" id="PTHR33602">
    <property type="entry name" value="REGULATORY PROTEIN RECX FAMILY PROTEIN"/>
    <property type="match status" value="1"/>
</dbReference>
<dbReference type="Pfam" id="PF21982">
    <property type="entry name" value="RecX_HTH1"/>
    <property type="match status" value="1"/>
</dbReference>
<reference evidence="11 12" key="1">
    <citation type="journal article" date="2016" name="Genome Announc.">
        <title>Complete Genome Sequences of Aerococcus christensenii CCUG 28831T, Aerococcus sanguinicola CCUG 43001T, Aerococcus urinae CCUG 36881T, Aerococcus urinaeequi CCUG 28094T, Aerococcus urinaehominis CCUG 42038 BT, and Aerococcus viridans CCUG 4311T.</title>
        <authorList>
            <person name="Carkaci D."/>
            <person name="Dargis R."/>
            <person name="Nielsen X.C."/>
            <person name="Skovgaard O."/>
            <person name="Fuursted K."/>
            <person name="Christensen J.J."/>
        </authorList>
    </citation>
    <scope>NUCLEOTIDE SEQUENCE [LARGE SCALE GENOMIC DNA]</scope>
    <source>
        <strain evidence="11 12">CCUG42038B</strain>
    </source>
</reference>
<dbReference type="InterPro" id="IPR053924">
    <property type="entry name" value="RecX_HTH_2nd"/>
</dbReference>
<feature type="region of interest" description="Disordered" evidence="7">
    <location>
        <begin position="1"/>
        <end position="53"/>
    </location>
</feature>
<dbReference type="PANTHER" id="PTHR33602:SF1">
    <property type="entry name" value="REGULATORY PROTEIN RECX FAMILY PROTEIN"/>
    <property type="match status" value="1"/>
</dbReference>
<dbReference type="RefSeq" id="WP_067979600.1">
    <property type="nucleotide sequence ID" value="NZ_CP014163.1"/>
</dbReference>
<accession>A0A0X8FLK8</accession>
<protein>
    <recommendedName>
        <fullName evidence="4 6">Regulatory protein RecX</fullName>
    </recommendedName>
</protein>
<dbReference type="InterPro" id="IPR053925">
    <property type="entry name" value="RecX_HTH_3rd"/>
</dbReference>
<evidence type="ECO:0000259" key="9">
    <source>
        <dbReference type="Pfam" id="PF21981"/>
    </source>
</evidence>
<feature type="compositionally biased region" description="Polar residues" evidence="7">
    <location>
        <begin position="75"/>
        <end position="88"/>
    </location>
</feature>
<dbReference type="Gene3D" id="1.10.10.10">
    <property type="entry name" value="Winged helix-like DNA-binding domain superfamily/Winged helix DNA-binding domain"/>
    <property type="match status" value="4"/>
</dbReference>
<feature type="domain" description="RecX third three-helical" evidence="9">
    <location>
        <begin position="250"/>
        <end position="297"/>
    </location>
</feature>
<evidence type="ECO:0000256" key="7">
    <source>
        <dbReference type="SAM" id="MobiDB-lite"/>
    </source>
</evidence>
<feature type="compositionally biased region" description="Basic and acidic residues" evidence="7">
    <location>
        <begin position="43"/>
        <end position="53"/>
    </location>
</feature>
<feature type="compositionally biased region" description="Basic and acidic residues" evidence="7">
    <location>
        <begin position="25"/>
        <end position="35"/>
    </location>
</feature>
<dbReference type="KEGG" id="auh:AWM75_05955"/>
<feature type="compositionally biased region" description="Basic and acidic residues" evidence="7">
    <location>
        <begin position="65"/>
        <end position="74"/>
    </location>
</feature>
<evidence type="ECO:0000256" key="4">
    <source>
        <dbReference type="ARBA" id="ARBA00018111"/>
    </source>
</evidence>
<evidence type="ECO:0000259" key="10">
    <source>
        <dbReference type="Pfam" id="PF21982"/>
    </source>
</evidence>
<evidence type="ECO:0000256" key="3">
    <source>
        <dbReference type="ARBA" id="ARBA00009695"/>
    </source>
</evidence>
<organism evidence="11 12">
    <name type="scientific">Aerococcus urinaehominis</name>
    <dbReference type="NCBI Taxonomy" id="128944"/>
    <lineage>
        <taxon>Bacteria</taxon>
        <taxon>Bacillati</taxon>
        <taxon>Bacillota</taxon>
        <taxon>Bacilli</taxon>
        <taxon>Lactobacillales</taxon>
        <taxon>Aerococcaceae</taxon>
        <taxon>Aerococcus</taxon>
    </lineage>
</organism>
<keyword evidence="12" id="KW-1185">Reference proteome</keyword>
<evidence type="ECO:0000313" key="11">
    <source>
        <dbReference type="EMBL" id="AMB99568.1"/>
    </source>
</evidence>
<dbReference type="EMBL" id="CP014163">
    <property type="protein sequence ID" value="AMB99568.1"/>
    <property type="molecule type" value="Genomic_DNA"/>
</dbReference>
<dbReference type="OrthoDB" id="5421057at2"/>
<dbReference type="Pfam" id="PF21981">
    <property type="entry name" value="RecX_HTH3"/>
    <property type="match status" value="2"/>
</dbReference>
<dbReference type="Pfam" id="PF02631">
    <property type="entry name" value="RecX_HTH2"/>
    <property type="match status" value="1"/>
</dbReference>
<reference evidence="12" key="2">
    <citation type="submission" date="2016-01" db="EMBL/GenBank/DDBJ databases">
        <title>Six Aerococcus type strain genome sequencing and assembly using PacBio and Illumina Hiseq.</title>
        <authorList>
            <person name="Carkaci D."/>
            <person name="Dargis R."/>
            <person name="Nielsen X.C."/>
            <person name="Skovgaard O."/>
            <person name="Fuursted K."/>
            <person name="Christensen J.J."/>
        </authorList>
    </citation>
    <scope>NUCLEOTIDE SEQUENCE [LARGE SCALE GENOMIC DNA]</scope>
    <source>
        <strain evidence="12">CCUG42038B</strain>
    </source>
</reference>
<comment type="function">
    <text evidence="1 6">Modulates RecA activity.</text>
</comment>
<evidence type="ECO:0000259" key="8">
    <source>
        <dbReference type="Pfam" id="PF02631"/>
    </source>
</evidence>
<feature type="domain" description="RecX first three-helical" evidence="10">
    <location>
        <begin position="156"/>
        <end position="195"/>
    </location>
</feature>
<dbReference type="Proteomes" id="UP000062260">
    <property type="component" value="Chromosome"/>
</dbReference>
<dbReference type="InterPro" id="IPR036388">
    <property type="entry name" value="WH-like_DNA-bd_sf"/>
</dbReference>
<feature type="compositionally biased region" description="Polar residues" evidence="7">
    <location>
        <begin position="14"/>
        <end position="24"/>
    </location>
</feature>
<sequence>MSARKKGPVRLSDLSGSAKTSNWSKTRDIHTEKNKQAQPVTGKSHEGNADDLIAKAKALKASKELEAEGQDRQTRAPQNVDCQAQQNGDQPAIQAGRITMIQVQKKNKERYNIYLNQTYAFAVSESVLVRFALHKGQELDREMVKNIKAAERESWAFQLATRYLAHRLRSEKEVRDKLASQEILAEDIDRTIDKLKEMKLVDDLVYGQSYVRTSKRLQKKGPGQISRYLKEKGLDQETINQSLQEYSQKDQVSNLEEIAKKYFDQQSRRHAIKTARQKTQAYLYSKGYASDLIRSVLADLISELDQEDQKQEDELLIKSFAKYYRRYHKLNPRERLYKVKSLLYQKGFASEAINRLADQYQEEE</sequence>
<feature type="region of interest" description="Disordered" evidence="7">
    <location>
        <begin position="65"/>
        <end position="88"/>
    </location>
</feature>
<evidence type="ECO:0000256" key="5">
    <source>
        <dbReference type="ARBA" id="ARBA00022490"/>
    </source>
</evidence>
<comment type="similarity">
    <text evidence="3 6">Belongs to the RecX family.</text>
</comment>
<proteinExistence type="inferred from homology"/>
<name>A0A0X8FLK8_9LACT</name>
<dbReference type="InterPro" id="IPR003783">
    <property type="entry name" value="Regulatory_RecX"/>
</dbReference>
<dbReference type="InterPro" id="IPR053926">
    <property type="entry name" value="RecX_HTH_1st"/>
</dbReference>